<accession>A0A9N9Y4J1</accession>
<proteinExistence type="predicted"/>
<evidence type="ECO:0000313" key="1">
    <source>
        <dbReference type="EMBL" id="CAG9992614.1"/>
    </source>
</evidence>
<dbReference type="AlphaFoldDB" id="A0A9N9Y4J1"/>
<dbReference type="EMBL" id="CABFNO020001496">
    <property type="protein sequence ID" value="CAG9992614.1"/>
    <property type="molecule type" value="Genomic_DNA"/>
</dbReference>
<protein>
    <submittedName>
        <fullName evidence="1">Uncharacterized protein</fullName>
    </submittedName>
</protein>
<dbReference type="Proteomes" id="UP000754883">
    <property type="component" value="Unassembled WGS sequence"/>
</dbReference>
<name>A0A9N9Y4J1_9HYPO</name>
<organism evidence="1 2">
    <name type="scientific">Clonostachys byssicola</name>
    <dbReference type="NCBI Taxonomy" id="160290"/>
    <lineage>
        <taxon>Eukaryota</taxon>
        <taxon>Fungi</taxon>
        <taxon>Dikarya</taxon>
        <taxon>Ascomycota</taxon>
        <taxon>Pezizomycotina</taxon>
        <taxon>Sordariomycetes</taxon>
        <taxon>Hypocreomycetidae</taxon>
        <taxon>Hypocreales</taxon>
        <taxon>Bionectriaceae</taxon>
        <taxon>Clonostachys</taxon>
    </lineage>
</organism>
<evidence type="ECO:0000313" key="2">
    <source>
        <dbReference type="Proteomes" id="UP000754883"/>
    </source>
</evidence>
<sequence length="66" mass="7049">MAASAATESFITTAQLLSASIGRLKPTLMAIMADSTKTFRPSPVWCELLAVSLLMRRGAFVLGYGQ</sequence>
<reference evidence="1" key="1">
    <citation type="submission" date="2021-10" db="EMBL/GenBank/DDBJ databases">
        <authorList>
            <person name="Piombo E."/>
        </authorList>
    </citation>
    <scope>NUCLEOTIDE SEQUENCE</scope>
</reference>
<gene>
    <name evidence="1" type="ORF">CBYS24578_00010826</name>
</gene>
<comment type="caution">
    <text evidence="1">The sequence shown here is derived from an EMBL/GenBank/DDBJ whole genome shotgun (WGS) entry which is preliminary data.</text>
</comment>
<keyword evidence="2" id="KW-1185">Reference proteome</keyword>